<sequence length="52" mass="5822">MSVPICYCYGYDEDDIRADVCANGGRSLILERILAEKRQGTCRCAETHPDGR</sequence>
<evidence type="ECO:0000313" key="1">
    <source>
        <dbReference type="EMBL" id="TRO83760.1"/>
    </source>
</evidence>
<keyword evidence="2" id="KW-1185">Reference proteome</keyword>
<accession>A0A550JKM0</accession>
<name>A0A550JKM0_9BACT</name>
<protein>
    <submittedName>
        <fullName evidence="1">BFD-like (2Fe-2S) protein</fullName>
    </submittedName>
</protein>
<reference evidence="1 2" key="1">
    <citation type="submission" date="2019-07" db="EMBL/GenBank/DDBJ databases">
        <title>Insights of Desulfuromonas acetexigens electromicrobiology.</title>
        <authorList>
            <person name="Katuri K."/>
            <person name="Sapireddy V."/>
            <person name="Shaw D.R."/>
            <person name="Saikaly P."/>
        </authorList>
    </citation>
    <scope>NUCLEOTIDE SEQUENCE [LARGE SCALE GENOMIC DNA]</scope>
    <source>
        <strain evidence="1 2">2873</strain>
    </source>
</reference>
<evidence type="ECO:0000313" key="2">
    <source>
        <dbReference type="Proteomes" id="UP000317155"/>
    </source>
</evidence>
<dbReference type="Gene3D" id="1.10.10.1100">
    <property type="entry name" value="BFD-like [2Fe-2S]-binding domain"/>
    <property type="match status" value="1"/>
</dbReference>
<dbReference type="EMBL" id="VJVV01000001">
    <property type="protein sequence ID" value="TRO83760.1"/>
    <property type="molecule type" value="Genomic_DNA"/>
</dbReference>
<dbReference type="Proteomes" id="UP000317155">
    <property type="component" value="Unassembled WGS sequence"/>
</dbReference>
<dbReference type="AlphaFoldDB" id="A0A550JKM0"/>
<comment type="caution">
    <text evidence="1">The sequence shown here is derived from an EMBL/GenBank/DDBJ whole genome shotgun (WGS) entry which is preliminary data.</text>
</comment>
<proteinExistence type="predicted"/>
<gene>
    <name evidence="1" type="ORF">FL622_00830</name>
</gene>
<organism evidence="1 2">
    <name type="scientific">Trichloromonas acetexigens</name>
    <dbReference type="NCBI Taxonomy" id="38815"/>
    <lineage>
        <taxon>Bacteria</taxon>
        <taxon>Pseudomonadati</taxon>
        <taxon>Thermodesulfobacteriota</taxon>
        <taxon>Desulfuromonadia</taxon>
        <taxon>Desulfuromonadales</taxon>
        <taxon>Trichloromonadaceae</taxon>
        <taxon>Trichloromonas</taxon>
    </lineage>
</organism>
<dbReference type="OrthoDB" id="9805137at2"/>
<dbReference type="InterPro" id="IPR041854">
    <property type="entry name" value="BFD-like_2Fe2S-bd_dom_sf"/>
</dbReference>
<dbReference type="RefSeq" id="WP_092052440.1">
    <property type="nucleotide sequence ID" value="NZ_FOJJ01000001.1"/>
</dbReference>